<protein>
    <recommendedName>
        <fullName evidence="5">Protein phosphatase 1 regulatory subunit 7</fullName>
    </recommendedName>
</protein>
<organism evidence="3 4">
    <name type="scientific">Aphanomyces astaci</name>
    <name type="common">Crayfish plague agent</name>
    <dbReference type="NCBI Taxonomy" id="112090"/>
    <lineage>
        <taxon>Eukaryota</taxon>
        <taxon>Sar</taxon>
        <taxon>Stramenopiles</taxon>
        <taxon>Oomycota</taxon>
        <taxon>Saprolegniomycetes</taxon>
        <taxon>Saprolegniales</taxon>
        <taxon>Verrucalvaceae</taxon>
        <taxon>Aphanomyces</taxon>
    </lineage>
</organism>
<comment type="caution">
    <text evidence="3">The sequence shown here is derived from an EMBL/GenBank/DDBJ whole genome shotgun (WGS) entry which is preliminary data.</text>
</comment>
<dbReference type="PROSITE" id="PS51450">
    <property type="entry name" value="LRR"/>
    <property type="match status" value="6"/>
</dbReference>
<keyword evidence="1" id="KW-0433">Leucine-rich repeat</keyword>
<dbReference type="SMART" id="SM00365">
    <property type="entry name" value="LRR_SD22"/>
    <property type="match status" value="8"/>
</dbReference>
<gene>
    <name evidence="3" type="ORF">AaE_002245</name>
</gene>
<dbReference type="Pfam" id="PF14580">
    <property type="entry name" value="LRR_9"/>
    <property type="match status" value="1"/>
</dbReference>
<evidence type="ECO:0000313" key="4">
    <source>
        <dbReference type="Proteomes" id="UP000469452"/>
    </source>
</evidence>
<dbReference type="AlphaFoldDB" id="A0A6A5AWX4"/>
<dbReference type="InterPro" id="IPR032675">
    <property type="entry name" value="LRR_dom_sf"/>
</dbReference>
<dbReference type="Pfam" id="PF12799">
    <property type="entry name" value="LRR_4"/>
    <property type="match status" value="2"/>
</dbReference>
<dbReference type="PANTHER" id="PTHR15454:SF56">
    <property type="entry name" value="PROTEIN PHOSPHATASE 1 REGULATORY SUBUNIT 7-RELATED"/>
    <property type="match status" value="1"/>
</dbReference>
<evidence type="ECO:0000256" key="2">
    <source>
        <dbReference type="ARBA" id="ARBA00022737"/>
    </source>
</evidence>
<evidence type="ECO:0000313" key="3">
    <source>
        <dbReference type="EMBL" id="KAF0772762.1"/>
    </source>
</evidence>
<dbReference type="InterPro" id="IPR003591">
    <property type="entry name" value="Leu-rich_rpt_typical-subtyp"/>
</dbReference>
<dbReference type="Proteomes" id="UP000469452">
    <property type="component" value="Unassembled WGS sequence"/>
</dbReference>
<reference evidence="3 4" key="1">
    <citation type="submission" date="2019-06" db="EMBL/GenBank/DDBJ databases">
        <title>Genomics analysis of Aphanomyces spp. identifies a new class of oomycete effector associated with host adaptation.</title>
        <authorList>
            <person name="Gaulin E."/>
        </authorList>
    </citation>
    <scope>NUCLEOTIDE SEQUENCE [LARGE SCALE GENOMIC DNA]</scope>
    <source>
        <strain evidence="3 4">E</strain>
    </source>
</reference>
<dbReference type="Gene3D" id="3.80.10.10">
    <property type="entry name" value="Ribonuclease Inhibitor"/>
    <property type="match status" value="2"/>
</dbReference>
<evidence type="ECO:0008006" key="5">
    <source>
        <dbReference type="Google" id="ProtNLM"/>
    </source>
</evidence>
<dbReference type="PANTHER" id="PTHR15454">
    <property type="entry name" value="NISCHARIN RELATED"/>
    <property type="match status" value="1"/>
</dbReference>
<dbReference type="EMBL" id="VJMI01004562">
    <property type="protein sequence ID" value="KAF0772762.1"/>
    <property type="molecule type" value="Genomic_DNA"/>
</dbReference>
<sequence>MMMFTVLDLSFNEIRVIPDLSHLTQLQELYVANNKLTHITGIAALSTLKKLDLGANRIRVIEGLDNLYDLEQLWLGKNKITQIQVCMFASSRTLPTSMAPCMGLEALAKLKIISVQSNRLVSIENLDANANLQEVYLSHNGIAAIQNISHLSKLLILDLGANRIPRIPDMASLQSLEDLWLNDNQVATFDDLVHLTSTTSLQTLYLERNPLASYVCFDVADMFSHIAYISCCHAFKGKVVVY</sequence>
<dbReference type="InterPro" id="IPR001611">
    <property type="entry name" value="Leu-rich_rpt"/>
</dbReference>
<accession>A0A6A5AWX4</accession>
<dbReference type="InterPro" id="IPR025875">
    <property type="entry name" value="Leu-rich_rpt_4"/>
</dbReference>
<evidence type="ECO:0000256" key="1">
    <source>
        <dbReference type="ARBA" id="ARBA00022614"/>
    </source>
</evidence>
<dbReference type="SMART" id="SM00369">
    <property type="entry name" value="LRR_TYP"/>
    <property type="match status" value="5"/>
</dbReference>
<dbReference type="SUPFAM" id="SSF52058">
    <property type="entry name" value="L domain-like"/>
    <property type="match status" value="1"/>
</dbReference>
<proteinExistence type="predicted"/>
<keyword evidence="2" id="KW-0677">Repeat</keyword>
<dbReference type="VEuPathDB" id="FungiDB:H257_04607"/>
<dbReference type="GO" id="GO:0005737">
    <property type="term" value="C:cytoplasm"/>
    <property type="evidence" value="ECO:0007669"/>
    <property type="project" value="TreeGrafter"/>
</dbReference>
<name>A0A6A5AWX4_APHAT</name>